<feature type="repeat" description="PPR" evidence="3">
    <location>
        <begin position="148"/>
        <end position="182"/>
    </location>
</feature>
<dbReference type="Pfam" id="PF13041">
    <property type="entry name" value="PPR_2"/>
    <property type="match status" value="2"/>
</dbReference>
<dbReference type="NCBIfam" id="TIGR00756">
    <property type="entry name" value="PPR"/>
    <property type="match status" value="5"/>
</dbReference>
<evidence type="ECO:0000313" key="4">
    <source>
        <dbReference type="EMBL" id="KAK9137166.1"/>
    </source>
</evidence>
<dbReference type="InterPro" id="IPR050667">
    <property type="entry name" value="PPR-containing_protein"/>
</dbReference>
<feature type="repeat" description="PPR" evidence="3">
    <location>
        <begin position="429"/>
        <end position="463"/>
    </location>
</feature>
<reference evidence="4 5" key="1">
    <citation type="submission" date="2024-01" db="EMBL/GenBank/DDBJ databases">
        <title>Genome assemblies of Stephania.</title>
        <authorList>
            <person name="Yang L."/>
        </authorList>
    </citation>
    <scope>NUCLEOTIDE SEQUENCE [LARGE SCALE GENOMIC DNA]</scope>
    <source>
        <strain evidence="4">QJT</strain>
        <tissue evidence="4">Leaf</tissue>
    </source>
</reference>
<evidence type="ECO:0000256" key="1">
    <source>
        <dbReference type="ARBA" id="ARBA00007626"/>
    </source>
</evidence>
<feature type="repeat" description="PPR" evidence="3">
    <location>
        <begin position="220"/>
        <end position="254"/>
    </location>
</feature>
<feature type="repeat" description="PPR" evidence="3">
    <location>
        <begin position="464"/>
        <end position="498"/>
    </location>
</feature>
<proteinExistence type="inferred from homology"/>
<evidence type="ECO:0000256" key="3">
    <source>
        <dbReference type="PROSITE-ProRule" id="PRU00708"/>
    </source>
</evidence>
<dbReference type="Pfam" id="PF01535">
    <property type="entry name" value="PPR"/>
    <property type="match status" value="4"/>
</dbReference>
<keyword evidence="5" id="KW-1185">Reference proteome</keyword>
<organism evidence="4 5">
    <name type="scientific">Stephania japonica</name>
    <dbReference type="NCBI Taxonomy" id="461633"/>
    <lineage>
        <taxon>Eukaryota</taxon>
        <taxon>Viridiplantae</taxon>
        <taxon>Streptophyta</taxon>
        <taxon>Embryophyta</taxon>
        <taxon>Tracheophyta</taxon>
        <taxon>Spermatophyta</taxon>
        <taxon>Magnoliopsida</taxon>
        <taxon>Ranunculales</taxon>
        <taxon>Menispermaceae</taxon>
        <taxon>Menispermoideae</taxon>
        <taxon>Cissampelideae</taxon>
        <taxon>Stephania</taxon>
    </lineage>
</organism>
<dbReference type="Proteomes" id="UP001417504">
    <property type="component" value="Unassembled WGS sequence"/>
</dbReference>
<comment type="similarity">
    <text evidence="1">Belongs to the PPR family. P subfamily.</text>
</comment>
<accession>A0AAP0JN76</accession>
<dbReference type="Gene3D" id="1.25.40.10">
    <property type="entry name" value="Tetratricopeptide repeat domain"/>
    <property type="match status" value="4"/>
</dbReference>
<feature type="repeat" description="PPR" evidence="3">
    <location>
        <begin position="499"/>
        <end position="533"/>
    </location>
</feature>
<dbReference type="InterPro" id="IPR011990">
    <property type="entry name" value="TPR-like_helical_dom_sf"/>
</dbReference>
<protein>
    <recommendedName>
        <fullName evidence="6">Pentatricopeptide repeat-containing protein</fullName>
    </recommendedName>
</protein>
<dbReference type="InterPro" id="IPR002885">
    <property type="entry name" value="PPR_rpt"/>
</dbReference>
<name>A0AAP0JN76_9MAGN</name>
<dbReference type="PANTHER" id="PTHR47939:SF13">
    <property type="entry name" value="OS03G0201400 PROTEIN"/>
    <property type="match status" value="1"/>
</dbReference>
<dbReference type="PANTHER" id="PTHR47939">
    <property type="entry name" value="MEMBRANE-ASSOCIATED SALT-INDUCIBLE PROTEIN-LIKE"/>
    <property type="match status" value="1"/>
</dbReference>
<sequence length="653" mass="72894">MKRCESEYAKLISKTLVSAAATRCWTPTLEQKLHQLSFRNSLSPSLVARVIDPHLLAHHTLALGFFNWASQQPGFAHTPLTYKSLLNSLSISRQFNSIERLLKEVKAQKLVLHSSVYRSAIASLIIGKRTLNAFWTYNEVRQLGLEMGPETCNSLLAALASDNYVGHARRVFDEMTQRGIPFSTIGFGVFMGKLCRVSELSVSLSLFDEVKRGGASVVNGSIVALLMVDGLCRVSRVSEAFALLDELRSRDCKPDFIAYRVVAEAFRLDGRTLEAEKVLKSKRKLGVAPRANDYREVLFGLISERRNSEAKELGEAIIGGNFPIEDDILNALIGSVSAIDPDSATSFCRYMIEKGRSPTILTLSNLSKSLCKNGKVDELLEIFLVLSSKDYFSDVESYTMLVSFLCTAGLVKEAYRFLKEMKRKGFVPDVSLYNSLMEACCREDLLRPAKRLWDEMFASGCQGNLKTYNTLIQKLSESGEAEDAIRLFQHMVEKGLVPDSTTYVSLLEGLCQETKIEAACEIFNKCIQQDILLAKTVLTALVRSLCKEGHLLAASKVIQGLIPEPENASCHVLLLRYFVEAGEFQMAIEHMKWIKETAPSISQVLSSEIVASLSYSLKAEPILQLLRLMKENDMVHDYDTWMDLWNGSSFGSI</sequence>
<comment type="caution">
    <text evidence="4">The sequence shown here is derived from an EMBL/GenBank/DDBJ whole genome shotgun (WGS) entry which is preliminary data.</text>
</comment>
<evidence type="ECO:0008006" key="6">
    <source>
        <dbReference type="Google" id="ProtNLM"/>
    </source>
</evidence>
<dbReference type="PROSITE" id="PS51375">
    <property type="entry name" value="PPR"/>
    <property type="match status" value="6"/>
</dbReference>
<evidence type="ECO:0000256" key="2">
    <source>
        <dbReference type="ARBA" id="ARBA00022737"/>
    </source>
</evidence>
<gene>
    <name evidence="4" type="ORF">Sjap_007760</name>
</gene>
<dbReference type="EMBL" id="JBBNAE010000003">
    <property type="protein sequence ID" value="KAK9137166.1"/>
    <property type="molecule type" value="Genomic_DNA"/>
</dbReference>
<keyword evidence="2" id="KW-0677">Repeat</keyword>
<dbReference type="AlphaFoldDB" id="A0AAP0JN76"/>
<evidence type="ECO:0000313" key="5">
    <source>
        <dbReference type="Proteomes" id="UP001417504"/>
    </source>
</evidence>
<feature type="repeat" description="PPR" evidence="3">
    <location>
        <begin position="394"/>
        <end position="428"/>
    </location>
</feature>